<evidence type="ECO:0000256" key="6">
    <source>
        <dbReference type="ARBA" id="ARBA00023136"/>
    </source>
</evidence>
<evidence type="ECO:0000256" key="2">
    <source>
        <dbReference type="ARBA" id="ARBA00007104"/>
    </source>
</evidence>
<evidence type="ECO:0000256" key="8">
    <source>
        <dbReference type="SAM" id="SignalP"/>
    </source>
</evidence>
<evidence type="ECO:0000313" key="11">
    <source>
        <dbReference type="Proteomes" id="UP001230268"/>
    </source>
</evidence>
<dbReference type="SMART" id="SM01190">
    <property type="entry name" value="EMP24_GP25L"/>
    <property type="match status" value="1"/>
</dbReference>
<keyword evidence="4 8" id="KW-0732">Signal</keyword>
<dbReference type="EMBL" id="JAVEPI010000005">
    <property type="protein sequence ID" value="KAK1441829.1"/>
    <property type="molecule type" value="Genomic_DNA"/>
</dbReference>
<name>A0AAD8PCT7_BABGI</name>
<organism evidence="10 11">
    <name type="scientific">Babesia gibsoni</name>
    <dbReference type="NCBI Taxonomy" id="33632"/>
    <lineage>
        <taxon>Eukaryota</taxon>
        <taxon>Sar</taxon>
        <taxon>Alveolata</taxon>
        <taxon>Apicomplexa</taxon>
        <taxon>Aconoidasida</taxon>
        <taxon>Piroplasmida</taxon>
        <taxon>Babesiidae</taxon>
        <taxon>Babesia</taxon>
    </lineage>
</organism>
<gene>
    <name evidence="10" type="ORF">BgAZ_501610</name>
</gene>
<evidence type="ECO:0000256" key="5">
    <source>
        <dbReference type="ARBA" id="ARBA00022989"/>
    </source>
</evidence>
<dbReference type="GO" id="GO:0016020">
    <property type="term" value="C:membrane"/>
    <property type="evidence" value="ECO:0007669"/>
    <property type="project" value="UniProtKB-SubCell"/>
</dbReference>
<accession>A0AAD8PCT7</accession>
<evidence type="ECO:0000313" key="10">
    <source>
        <dbReference type="EMBL" id="KAK1441829.1"/>
    </source>
</evidence>
<dbReference type="InterPro" id="IPR009038">
    <property type="entry name" value="GOLD_dom"/>
</dbReference>
<dbReference type="AlphaFoldDB" id="A0AAD8PCT7"/>
<keyword evidence="5 7" id="KW-1133">Transmembrane helix</keyword>
<comment type="caution">
    <text evidence="10">The sequence shown here is derived from an EMBL/GenBank/DDBJ whole genome shotgun (WGS) entry which is preliminary data.</text>
</comment>
<sequence>MLTRAVPLITVALIAAVSVQGTHIQMEESELRCFTVVANRGDFLTGSTETIPASAVISSSVYQVATLVDIPRRNPIFVVKNNQFQHRVIETGYYALCVQNATTDPLTLIFTFRVESGLQKDLSNISTVEDANDVLKFAKKLLENTHVIVDRTEAYSTREKLYSKIIEDMNSRIVWWSTCQMIFLIVICFFQIYYISSFFEVKSLV</sequence>
<evidence type="ECO:0000256" key="3">
    <source>
        <dbReference type="ARBA" id="ARBA00022692"/>
    </source>
</evidence>
<evidence type="ECO:0000256" key="4">
    <source>
        <dbReference type="ARBA" id="ARBA00022729"/>
    </source>
</evidence>
<dbReference type="Pfam" id="PF01105">
    <property type="entry name" value="EMP24_GP25L"/>
    <property type="match status" value="1"/>
</dbReference>
<dbReference type="InterPro" id="IPR015720">
    <property type="entry name" value="Emp24-like"/>
</dbReference>
<proteinExistence type="inferred from homology"/>
<evidence type="ECO:0000256" key="7">
    <source>
        <dbReference type="SAM" id="Phobius"/>
    </source>
</evidence>
<feature type="signal peptide" evidence="8">
    <location>
        <begin position="1"/>
        <end position="21"/>
    </location>
</feature>
<evidence type="ECO:0000256" key="1">
    <source>
        <dbReference type="ARBA" id="ARBA00004479"/>
    </source>
</evidence>
<keyword evidence="11" id="KW-1185">Reference proteome</keyword>
<keyword evidence="6 7" id="KW-0472">Membrane</keyword>
<keyword evidence="3 7" id="KW-0812">Transmembrane</keyword>
<feature type="domain" description="GOLD" evidence="9">
    <location>
        <begin position="21"/>
        <end position="200"/>
    </location>
</feature>
<comment type="similarity">
    <text evidence="2">Belongs to the EMP24/GP25L family.</text>
</comment>
<evidence type="ECO:0000259" key="9">
    <source>
        <dbReference type="SMART" id="SM01190"/>
    </source>
</evidence>
<feature type="chain" id="PRO_5041925243" description="GOLD domain-containing protein" evidence="8">
    <location>
        <begin position="22"/>
        <end position="205"/>
    </location>
</feature>
<dbReference type="Proteomes" id="UP001230268">
    <property type="component" value="Unassembled WGS sequence"/>
</dbReference>
<dbReference type="PANTHER" id="PTHR22811">
    <property type="entry name" value="TRANSMEMBRANE EMP24 DOMAIN-CONTAINING PROTEIN"/>
    <property type="match status" value="1"/>
</dbReference>
<feature type="transmembrane region" description="Helical" evidence="7">
    <location>
        <begin position="173"/>
        <end position="195"/>
    </location>
</feature>
<comment type="subcellular location">
    <subcellularLocation>
        <location evidence="1">Membrane</location>
        <topology evidence="1">Single-pass type I membrane protein</topology>
    </subcellularLocation>
</comment>
<reference evidence="10" key="1">
    <citation type="submission" date="2023-08" db="EMBL/GenBank/DDBJ databases">
        <title>Draft sequence of the Babesia gibsoni genome.</title>
        <authorList>
            <person name="Yamagishi J.Y."/>
            <person name="Xuan X.X."/>
        </authorList>
    </citation>
    <scope>NUCLEOTIDE SEQUENCE</scope>
    <source>
        <strain evidence="10">Azabu</strain>
    </source>
</reference>
<protein>
    <recommendedName>
        <fullName evidence="9">GOLD domain-containing protein</fullName>
    </recommendedName>
</protein>